<evidence type="ECO:0000256" key="1">
    <source>
        <dbReference type="SAM" id="Phobius"/>
    </source>
</evidence>
<protein>
    <recommendedName>
        <fullName evidence="4">Oligosaccharide repeat unit polymerase</fullName>
    </recommendedName>
</protein>
<feature type="transmembrane region" description="Helical" evidence="1">
    <location>
        <begin position="386"/>
        <end position="403"/>
    </location>
</feature>
<evidence type="ECO:0008006" key="4">
    <source>
        <dbReference type="Google" id="ProtNLM"/>
    </source>
</evidence>
<keyword evidence="1" id="KW-0812">Transmembrane</keyword>
<dbReference type="Proteomes" id="UP000509249">
    <property type="component" value="Chromosome"/>
</dbReference>
<evidence type="ECO:0000313" key="3">
    <source>
        <dbReference type="Proteomes" id="UP000509249"/>
    </source>
</evidence>
<reference evidence="2 3" key="1">
    <citation type="journal article" date="2020" name="Int. J. Syst. Evol. Microbiol.">
        <title>Veillonella nakazawae sp. nov., an anaerobic gram-negative coccus isolated from the oral cavity of Japanese children.</title>
        <authorList>
            <person name="Mashima I."/>
            <person name="Theodorea C.F."/>
            <person name="Djais A.A."/>
            <person name="Kunihiro T."/>
            <person name="Kawamura Y."/>
            <person name="Otomo M."/>
            <person name="Saitoh M."/>
            <person name="Tamai R."/>
            <person name="Kiyoura Y."/>
        </authorList>
    </citation>
    <scope>NUCLEOTIDE SEQUENCE [LARGE SCALE GENOMIC DNA]</scope>
    <source>
        <strain evidence="2 3">T1-7</strain>
    </source>
</reference>
<keyword evidence="1" id="KW-1133">Transmembrane helix</keyword>
<feature type="transmembrane region" description="Helical" evidence="1">
    <location>
        <begin position="217"/>
        <end position="235"/>
    </location>
</feature>
<proteinExistence type="predicted"/>
<feature type="transmembrane region" description="Helical" evidence="1">
    <location>
        <begin position="191"/>
        <end position="211"/>
    </location>
</feature>
<keyword evidence="1" id="KW-0472">Membrane</keyword>
<feature type="transmembrane region" description="Helical" evidence="1">
    <location>
        <begin position="360"/>
        <end position="379"/>
    </location>
</feature>
<feature type="transmembrane region" description="Helical" evidence="1">
    <location>
        <begin position="166"/>
        <end position="184"/>
    </location>
</feature>
<accession>A0ABM7H9B1</accession>
<evidence type="ECO:0000313" key="2">
    <source>
        <dbReference type="EMBL" id="BBU33588.1"/>
    </source>
</evidence>
<feature type="transmembrane region" description="Helical" evidence="1">
    <location>
        <begin position="103"/>
        <end position="124"/>
    </location>
</feature>
<gene>
    <name evidence="2" type="ORF">VEIT17_00340</name>
</gene>
<sequence length="436" mass="49852">MVDSQFWFISLSLSSVLLLLVTLYALDFDLLSPVIATQSSLTIASILCTIMVKQWQLPMHGSTVLILISAQIVMTLGSLYVAHCLNDRTIVKASISTKNMSDVYIPMYRQGILWILLAVIVGLAGHEMYTLAEKAGNKNGILGIASSIRPYIMAESSTIKLSRWMAYYQILVQQITYLSIFAFIQRSVFKAWRWSNLCYLIPLLFFFPFVYLTTGRILIITLVIFIFTIIGHALYRKYKGFEYAKKLLTTAGVSFLSFFLLFIIVGTLFGKGISSSSSALEILAHYAGISLSAFDVFLQYQLADSTLIGQTIFIGPYSNLNTLGFNLPKPSIFLFFTYFYNIDTNVYTSLMRYYHDFSLVGMYLFALLILMVYTILYYACRQRNSIPMILAYATFVYPLYLFYVDDRIFMDFFGTQIIYIVVLQFILIKLLYKYKA</sequence>
<name>A0ABM7H9B1_9FIRM</name>
<feature type="transmembrane region" description="Helical" evidence="1">
    <location>
        <begin position="247"/>
        <end position="270"/>
    </location>
</feature>
<keyword evidence="3" id="KW-1185">Reference proteome</keyword>
<organism evidence="2 3">
    <name type="scientific">Veillonella nakazawae</name>
    <dbReference type="NCBI Taxonomy" id="2682456"/>
    <lineage>
        <taxon>Bacteria</taxon>
        <taxon>Bacillati</taxon>
        <taxon>Bacillota</taxon>
        <taxon>Negativicutes</taxon>
        <taxon>Veillonellales</taxon>
        <taxon>Veillonellaceae</taxon>
        <taxon>Veillonella</taxon>
    </lineage>
</organism>
<dbReference type="NCBIfam" id="TIGR04370">
    <property type="entry name" value="glyco_rpt_poly"/>
    <property type="match status" value="1"/>
</dbReference>
<feature type="transmembrane region" description="Helical" evidence="1">
    <location>
        <begin position="409"/>
        <end position="432"/>
    </location>
</feature>
<dbReference type="EMBL" id="AP022321">
    <property type="protein sequence ID" value="BBU33588.1"/>
    <property type="molecule type" value="Genomic_DNA"/>
</dbReference>
<feature type="transmembrane region" description="Helical" evidence="1">
    <location>
        <begin position="6"/>
        <end position="26"/>
    </location>
</feature>
<feature type="transmembrane region" description="Helical" evidence="1">
    <location>
        <begin position="64"/>
        <end position="82"/>
    </location>
</feature>